<dbReference type="AlphaFoldDB" id="A0A345DN76"/>
<accession>A0A345DN76</accession>
<protein>
    <submittedName>
        <fullName evidence="1">Uncharacterized protein</fullName>
    </submittedName>
</protein>
<gene>
    <name evidence="1" type="ORF">SDAV_00675</name>
</gene>
<evidence type="ECO:0000313" key="2">
    <source>
        <dbReference type="Proteomes" id="UP000253689"/>
    </source>
</evidence>
<dbReference type="KEGG" id="sphh:SDAV_00675"/>
<name>A0A345DN76_9MOLU</name>
<sequence length="87" mass="10073">MINAKIVDVKDIPKLIKPENYFLVQARWVKYGNAYFEGSQRFALTWYYENNSYYIQVLTQHWVNVTGSSIGGGTWMGIGTGIRLYND</sequence>
<dbReference type="EMBL" id="CP031088">
    <property type="protein sequence ID" value="AXF95664.1"/>
    <property type="molecule type" value="Genomic_DNA"/>
</dbReference>
<proteinExistence type="predicted"/>
<reference evidence="2" key="1">
    <citation type="submission" date="2018-07" db="EMBL/GenBank/DDBJ databases">
        <title>Complete Genome Sequence of Spiroplasma phoeniceum.</title>
        <authorList>
            <person name="Davis R.E."/>
            <person name="Shao J.Y."/>
            <person name="Zhao Y."/>
            <person name="Silver A."/>
            <person name="Stump z."/>
            <person name="Gasparich G."/>
        </authorList>
    </citation>
    <scope>NUCLEOTIDE SEQUENCE [LARGE SCALE GENOMIC DNA]</scope>
    <source>
        <strain evidence="2">P40</strain>
    </source>
</reference>
<dbReference type="RefSeq" id="WP_245938502.1">
    <property type="nucleotide sequence ID" value="NZ_CP031088.1"/>
</dbReference>
<evidence type="ECO:0000313" key="1">
    <source>
        <dbReference type="EMBL" id="AXF95664.1"/>
    </source>
</evidence>
<dbReference type="Proteomes" id="UP000253689">
    <property type="component" value="Chromosome"/>
</dbReference>
<keyword evidence="2" id="KW-1185">Reference proteome</keyword>
<organism evidence="1 2">
    <name type="scientific">Spiroplasma phoeniceum P40</name>
    <dbReference type="NCBI Taxonomy" id="1276259"/>
    <lineage>
        <taxon>Bacteria</taxon>
        <taxon>Bacillati</taxon>
        <taxon>Mycoplasmatota</taxon>
        <taxon>Mollicutes</taxon>
        <taxon>Entomoplasmatales</taxon>
        <taxon>Spiroplasmataceae</taxon>
        <taxon>Spiroplasma</taxon>
    </lineage>
</organism>